<feature type="region of interest" description="Disordered" evidence="1">
    <location>
        <begin position="354"/>
        <end position="375"/>
    </location>
</feature>
<accession>A0A238V0G7</accession>
<evidence type="ECO:0000256" key="1">
    <source>
        <dbReference type="SAM" id="MobiDB-lite"/>
    </source>
</evidence>
<feature type="compositionally biased region" description="Low complexity" evidence="1">
    <location>
        <begin position="354"/>
        <end position="363"/>
    </location>
</feature>
<dbReference type="PANTHER" id="PTHR21015:SF22">
    <property type="entry name" value="GLYCOSYLTRANSFERASE"/>
    <property type="match status" value="1"/>
</dbReference>
<dbReference type="PANTHER" id="PTHR21015">
    <property type="entry name" value="UDP-N-ACETYLGLUCOSAMINE--N-ACETYLMURAMYL-(PENTAPEPTIDE) PYROPHOSPHORYL-UNDECAPRENOL N-ACETYLGLUCOSAMINE TRANSFERASE 1"/>
    <property type="match status" value="1"/>
</dbReference>
<keyword evidence="3" id="KW-0808">Transferase</keyword>
<reference evidence="3 4" key="1">
    <citation type="submission" date="2017-06" db="EMBL/GenBank/DDBJ databases">
        <authorList>
            <person name="Kim H.J."/>
            <person name="Triplett B.A."/>
        </authorList>
    </citation>
    <scope>NUCLEOTIDE SEQUENCE [LARGE SCALE GENOMIC DNA]</scope>
    <source>
        <strain evidence="3 4">DSM 43151</strain>
    </source>
</reference>
<keyword evidence="4" id="KW-1185">Reference proteome</keyword>
<evidence type="ECO:0000313" key="4">
    <source>
        <dbReference type="Proteomes" id="UP000198415"/>
    </source>
</evidence>
<sequence length="733" mass="79170">MTTTAHDVAILSDFRYPGGNSTAIAAEVRAQAEAGLRTVLVHVPSPHNRDGLPFSPRIADLLRDGLAELAAPDAVTHARLLVIRQPRIFTADLAVVPRIRAGHTVMVLNQAPGDAADPRRYYDFDEVRDRVELYFGPGIEGAGIEWAPISPPIRSALPVAPLSAEDWHEIIDVAQWWTERTGPVADVPVLGRHGRADPVKWPRTADELLRAYPDRADLRVRVLGGGEIATRLLGRLPAGWDVVPFGGEQPPDFLRSIDFFVYFHDPDLVEAFGRTILEAMAAGVPAIIGEHFRPIFGDAALYSTPAGVEPLVRELWADRERYRRVATRARDFVESRYGTAAHLARLAARGAGARPAAHRAPAPARRPAPVPRPRPVLMLSDNGAGLGHLSRLMAIGRRLPEGHPAVIATQSYGASVAHEEGFLTEYLPSRTVLGLPRQRWAGFLRSRLEHLVDLHRPAVVAVDSVPHDGIVAAATARPDVTWIWVRRPMWRRDTGTDWIAKGSAFDGILEPGEFAAAADEGPTVADRAGVHRVDPIMLLDHADLAGPAEARAALGLAEDRPAALLQLGAGNINDIASPVGRIAAHLCEAGFQVLLAESMIATEPLPPLPGTRVVKVYPISRYLRGLDLVVSASGYNSFHELLAFGVPAVFVPNRETSLDDQVARARFAAAAGVALCVEDPASDELDRVLAEAVRPEVRERLARRSAAAGIGNGAREAARWLAELAAENVRTGA</sequence>
<dbReference type="AlphaFoldDB" id="A0A238V0G7"/>
<dbReference type="Pfam" id="PF04101">
    <property type="entry name" value="Glyco_tran_28_C"/>
    <property type="match status" value="1"/>
</dbReference>
<protein>
    <submittedName>
        <fullName evidence="3">Glycosyl transferases group 1</fullName>
    </submittedName>
</protein>
<dbReference type="SUPFAM" id="SSF53756">
    <property type="entry name" value="UDP-Glycosyltransferase/glycogen phosphorylase"/>
    <property type="match status" value="2"/>
</dbReference>
<name>A0A238V0G7_9ACTN</name>
<dbReference type="Proteomes" id="UP000198415">
    <property type="component" value="Unassembled WGS sequence"/>
</dbReference>
<feature type="compositionally biased region" description="Pro residues" evidence="1">
    <location>
        <begin position="364"/>
        <end position="374"/>
    </location>
</feature>
<evidence type="ECO:0000313" key="3">
    <source>
        <dbReference type="EMBL" id="SNR27960.1"/>
    </source>
</evidence>
<proteinExistence type="predicted"/>
<dbReference type="GO" id="GO:0016758">
    <property type="term" value="F:hexosyltransferase activity"/>
    <property type="evidence" value="ECO:0007669"/>
    <property type="project" value="InterPro"/>
</dbReference>
<dbReference type="OrthoDB" id="8549922at2"/>
<gene>
    <name evidence="3" type="ORF">SAMN06264365_101484</name>
</gene>
<dbReference type="EMBL" id="FZNR01000001">
    <property type="protein sequence ID" value="SNR27960.1"/>
    <property type="molecule type" value="Genomic_DNA"/>
</dbReference>
<evidence type="ECO:0000259" key="2">
    <source>
        <dbReference type="Pfam" id="PF04101"/>
    </source>
</evidence>
<dbReference type="RefSeq" id="WP_089291257.1">
    <property type="nucleotide sequence ID" value="NZ_BOMU01000006.1"/>
</dbReference>
<feature type="domain" description="Glycosyl transferase family 28 C-terminal" evidence="2">
    <location>
        <begin position="619"/>
        <end position="714"/>
    </location>
</feature>
<organism evidence="3 4">
    <name type="scientific">Actinoplanes regularis</name>
    <dbReference type="NCBI Taxonomy" id="52697"/>
    <lineage>
        <taxon>Bacteria</taxon>
        <taxon>Bacillati</taxon>
        <taxon>Actinomycetota</taxon>
        <taxon>Actinomycetes</taxon>
        <taxon>Micromonosporales</taxon>
        <taxon>Micromonosporaceae</taxon>
        <taxon>Actinoplanes</taxon>
    </lineage>
</organism>
<dbReference type="Gene3D" id="3.40.50.2000">
    <property type="entry name" value="Glycogen Phosphorylase B"/>
    <property type="match status" value="2"/>
</dbReference>
<dbReference type="InterPro" id="IPR007235">
    <property type="entry name" value="Glyco_trans_28_C"/>
</dbReference>